<dbReference type="EMBL" id="OC004550">
    <property type="protein sequence ID" value="CAD7264601.1"/>
    <property type="molecule type" value="Genomic_DNA"/>
</dbReference>
<proteinExistence type="predicted"/>
<protein>
    <submittedName>
        <fullName evidence="1">Uncharacterized protein</fullName>
    </submittedName>
</protein>
<name>A0A7R9B2V0_TIMSH</name>
<gene>
    <name evidence="1" type="ORF">TSIB3V08_LOCUS8651</name>
</gene>
<reference evidence="1" key="1">
    <citation type="submission" date="2020-11" db="EMBL/GenBank/DDBJ databases">
        <authorList>
            <person name="Tran Van P."/>
        </authorList>
    </citation>
    <scope>NUCLEOTIDE SEQUENCE</scope>
</reference>
<organism evidence="1">
    <name type="scientific">Timema shepardi</name>
    <name type="common">Walking stick</name>
    <dbReference type="NCBI Taxonomy" id="629360"/>
    <lineage>
        <taxon>Eukaryota</taxon>
        <taxon>Metazoa</taxon>
        <taxon>Ecdysozoa</taxon>
        <taxon>Arthropoda</taxon>
        <taxon>Hexapoda</taxon>
        <taxon>Insecta</taxon>
        <taxon>Pterygota</taxon>
        <taxon>Neoptera</taxon>
        <taxon>Polyneoptera</taxon>
        <taxon>Phasmatodea</taxon>
        <taxon>Timematodea</taxon>
        <taxon>Timematoidea</taxon>
        <taxon>Timematidae</taxon>
        <taxon>Timema</taxon>
    </lineage>
</organism>
<dbReference type="AlphaFoldDB" id="A0A7R9B2V0"/>
<sequence>MSPLGPAYAEAGIGSLPRPLSGLFVTMLPLYCTSKQVWAQFPAESFKWAVCNYVTTLLYLQASVGTVPCRVL</sequence>
<evidence type="ECO:0000313" key="1">
    <source>
        <dbReference type="EMBL" id="CAD7264601.1"/>
    </source>
</evidence>
<accession>A0A7R9B2V0</accession>